<dbReference type="Pfam" id="PF22758">
    <property type="entry name" value="Phage_cement"/>
    <property type="match status" value="1"/>
</dbReference>
<dbReference type="Proteomes" id="UP000308744">
    <property type="component" value="Unassembled WGS sequence"/>
</dbReference>
<keyword evidence="2" id="KW-1185">Reference proteome</keyword>
<evidence type="ECO:0000313" key="1">
    <source>
        <dbReference type="EMBL" id="TKI65568.1"/>
    </source>
</evidence>
<evidence type="ECO:0000313" key="2">
    <source>
        <dbReference type="Proteomes" id="UP000308744"/>
    </source>
</evidence>
<proteinExistence type="predicted"/>
<gene>
    <name evidence="1" type="ORF">FC756_16080</name>
</gene>
<comment type="caution">
    <text evidence="1">The sequence shown here is derived from an EMBL/GenBank/DDBJ whole genome shotgun (WGS) entry which is preliminary data.</text>
</comment>
<organism evidence="1 2">
    <name type="scientific">Lysinibacillus mangiferihumi</name>
    <dbReference type="NCBI Taxonomy" id="1130819"/>
    <lineage>
        <taxon>Bacteria</taxon>
        <taxon>Bacillati</taxon>
        <taxon>Bacillota</taxon>
        <taxon>Bacilli</taxon>
        <taxon>Bacillales</taxon>
        <taxon>Bacillaceae</taxon>
        <taxon>Lysinibacillus</taxon>
    </lineage>
</organism>
<dbReference type="AlphaFoldDB" id="A0A4U2YVI0"/>
<name>A0A4U2YVI0_9BACI</name>
<protein>
    <submittedName>
        <fullName evidence="1">Uncharacterized protein</fullName>
    </submittedName>
</protein>
<dbReference type="InterPro" id="IPR054438">
    <property type="entry name" value="Struct_cement_gp24/gp6"/>
</dbReference>
<dbReference type="RefSeq" id="WP_107896385.1">
    <property type="nucleotide sequence ID" value="NZ_PYWM01000020.1"/>
</dbReference>
<sequence length="150" mass="15773">MPITNYPDYMQPAGKAGQLSSYQDYTADTYAVEVKVPFGAAVQLNATGTAIKPISTGGTVIGVALAQNIHDYVEKRDDQNYPVGEPAAIVKRGRIFVVAGGDVINGQAVKVDPTTQKFVASGASVVDVSSAVFKSNASLDQLVEIEINLP</sequence>
<accession>A0A4U2YVI0</accession>
<dbReference type="EMBL" id="SZPU01000062">
    <property type="protein sequence ID" value="TKI65568.1"/>
    <property type="molecule type" value="Genomic_DNA"/>
</dbReference>
<reference evidence="1 2" key="1">
    <citation type="submission" date="2019-04" db="EMBL/GenBank/DDBJ databases">
        <title>Lysinibacillus genome sequencing.</title>
        <authorList>
            <person name="Dunlap C."/>
        </authorList>
    </citation>
    <scope>NUCLEOTIDE SEQUENCE [LARGE SCALE GENOMIC DNA]</scope>
    <source>
        <strain evidence="1 2">CCTCC AB 2010389</strain>
    </source>
</reference>